<dbReference type="InterPro" id="IPR001876">
    <property type="entry name" value="Znf_RanBP2"/>
</dbReference>
<dbReference type="VEuPathDB" id="VectorBase:MDOMA2_008098"/>
<evidence type="ECO:0000259" key="5">
    <source>
        <dbReference type="PROSITE" id="PS01358"/>
    </source>
</evidence>
<dbReference type="VEuPathDB" id="VectorBase:MDOMA2_014539"/>
<sequence length="539" mass="56708">MNDYSAFGQATQQQYHNNNFGGAGATHWETKYNPNANANSNNLGNLNNAAPFTMPNLLNPANGAGGPGNGTPGPQGTGAGGNGGTGGWNLAPNHFQHQHHLQQQQQQQKLLMQQRAGELVNAATNNAASGGASVIAQYIPNTTSNSNTTTTTIMRQPTLTPIGAATVTHNNSTGQMIYTTTSAGDVIGTATGSQKIYLQKAPVSLGSSTTTQGVNIINTSSGQQLTVQNIAGVQHINATGNGSNATAGPLIVTTSARNAVQQLTQQQMVGQPTQQIVWRQLGSTNVTTTPAGMLAGATTAVTNADGTVTATMESGNKIVWTNRPAQKRLLNGPESTDINKVLLNRKLSQRKIITQAHQQILQQQQQQQHLQQQQQQQSPLSYQPPPTASHHSDFIPSSSSSSGTYNGLIDSDTDNGDYDDDDDEEQIEHWECSMCTFRNHPQLNICECCDNVRILPGTLQNLSRAMSSNSACSEAGAAAVANRSVTNVNALRSASGTSLNSNASANATAAAAGGASRSGNLEHDTNLAQQQLQHFALHT</sequence>
<feature type="compositionally biased region" description="Low complexity" evidence="4">
    <location>
        <begin position="364"/>
        <end position="377"/>
    </location>
</feature>
<dbReference type="Gene3D" id="4.10.1060.10">
    <property type="entry name" value="Zinc finger, RanBP2-type"/>
    <property type="match status" value="1"/>
</dbReference>
<evidence type="ECO:0000256" key="1">
    <source>
        <dbReference type="ARBA" id="ARBA00022723"/>
    </source>
</evidence>
<dbReference type="GO" id="GO:0008270">
    <property type="term" value="F:zinc ion binding"/>
    <property type="evidence" value="ECO:0007669"/>
    <property type="project" value="UniProtKB-KW"/>
</dbReference>
<dbReference type="InterPro" id="IPR036443">
    <property type="entry name" value="Znf_RanBP2_sf"/>
</dbReference>
<keyword evidence="3" id="KW-0862">Zinc</keyword>
<reference evidence="6" key="1">
    <citation type="submission" date="2012-08" db="EMBL/GenBank/DDBJ databases">
        <title>Transcriptome of adult Musca domestica launches a platform for comparative house fly gene expression and characterization of differential gene expression among resistant and susceptible house flies.</title>
        <authorList>
            <person name="Liu N."/>
            <person name="Zhang L."/>
            <person name="Li M."/>
            <person name="Reid W."/>
        </authorList>
    </citation>
    <scope>NUCLEOTIDE SEQUENCE</scope>
    <source>
        <strain evidence="6">ALHF</strain>
        <tissue evidence="6">Whole body</tissue>
    </source>
</reference>
<protein>
    <submittedName>
        <fullName evidence="6">Zn-finger in Ran binding protein</fullName>
    </submittedName>
</protein>
<organism evidence="6">
    <name type="scientific">Musca domestica</name>
    <name type="common">House fly</name>
    <dbReference type="NCBI Taxonomy" id="7370"/>
    <lineage>
        <taxon>Eukaryota</taxon>
        <taxon>Metazoa</taxon>
        <taxon>Ecdysozoa</taxon>
        <taxon>Arthropoda</taxon>
        <taxon>Hexapoda</taxon>
        <taxon>Insecta</taxon>
        <taxon>Pterygota</taxon>
        <taxon>Neoptera</taxon>
        <taxon>Endopterygota</taxon>
        <taxon>Diptera</taxon>
        <taxon>Brachycera</taxon>
        <taxon>Muscomorpha</taxon>
        <taxon>Muscoidea</taxon>
        <taxon>Muscidae</taxon>
        <taxon>Musca</taxon>
    </lineage>
</organism>
<dbReference type="VEuPathDB" id="VectorBase:MDOA000369"/>
<feature type="compositionally biased region" description="Low complexity" evidence="4">
    <location>
        <begin position="101"/>
        <end position="110"/>
    </location>
</feature>
<dbReference type="VEuPathDB" id="VectorBase:MDOA008134"/>
<dbReference type="SMART" id="SM00547">
    <property type="entry name" value="ZnF_RBZ"/>
    <property type="match status" value="1"/>
</dbReference>
<feature type="compositionally biased region" description="Gly residues" evidence="4">
    <location>
        <begin position="63"/>
        <end position="87"/>
    </location>
</feature>
<feature type="region of interest" description="Disordered" evidence="4">
    <location>
        <begin position="364"/>
        <end position="424"/>
    </location>
</feature>
<evidence type="ECO:0000256" key="3">
    <source>
        <dbReference type="ARBA" id="ARBA00022833"/>
    </source>
</evidence>
<dbReference type="EMBL" id="KA645379">
    <property type="protein sequence ID" value="AFP60008.1"/>
    <property type="molecule type" value="mRNA"/>
</dbReference>
<proteinExistence type="evidence at transcript level"/>
<feature type="compositionally biased region" description="Acidic residues" evidence="4">
    <location>
        <begin position="411"/>
        <end position="424"/>
    </location>
</feature>
<dbReference type="PROSITE" id="PS01358">
    <property type="entry name" value="ZF_RANBP2_1"/>
    <property type="match status" value="1"/>
</dbReference>
<dbReference type="AlphaFoldDB" id="T1P9K2"/>
<accession>T1P9K2</accession>
<feature type="domain" description="RanBP2-type" evidence="5">
    <location>
        <begin position="430"/>
        <end position="449"/>
    </location>
</feature>
<dbReference type="SUPFAM" id="SSF90209">
    <property type="entry name" value="Ran binding protein zinc finger-like"/>
    <property type="match status" value="1"/>
</dbReference>
<keyword evidence="2" id="KW-0863">Zinc-finger</keyword>
<evidence type="ECO:0000256" key="4">
    <source>
        <dbReference type="SAM" id="MobiDB-lite"/>
    </source>
</evidence>
<evidence type="ECO:0000256" key="2">
    <source>
        <dbReference type="ARBA" id="ARBA00022771"/>
    </source>
</evidence>
<evidence type="ECO:0000313" key="6">
    <source>
        <dbReference type="EMBL" id="AFP60008.1"/>
    </source>
</evidence>
<name>T1P9K2_MUSDO</name>
<feature type="region of interest" description="Disordered" evidence="4">
    <location>
        <begin position="54"/>
        <end position="110"/>
    </location>
</feature>
<keyword evidence="1" id="KW-0479">Metal-binding</keyword>